<gene>
    <name evidence="1" type="ORF">GCM10011369_14710</name>
</gene>
<evidence type="ECO:0000313" key="2">
    <source>
        <dbReference type="Proteomes" id="UP000619743"/>
    </source>
</evidence>
<accession>A0A8J2XNR0</accession>
<dbReference type="Pfam" id="PF11993">
    <property type="entry name" value="VC2046"/>
    <property type="match status" value="1"/>
</dbReference>
<reference evidence="2" key="1">
    <citation type="journal article" date="2019" name="Int. J. Syst. Evol. Microbiol.">
        <title>The Global Catalogue of Microorganisms (GCM) 10K type strain sequencing project: providing services to taxonomists for standard genome sequencing and annotation.</title>
        <authorList>
            <consortium name="The Broad Institute Genomics Platform"/>
            <consortium name="The Broad Institute Genome Sequencing Center for Infectious Disease"/>
            <person name="Wu L."/>
            <person name="Ma J."/>
        </authorList>
    </citation>
    <scope>NUCLEOTIDE SEQUENCE [LARGE SCALE GENOMIC DNA]</scope>
    <source>
        <strain evidence="2">CGMCC 1.10130</strain>
    </source>
</reference>
<dbReference type="InterPro" id="IPR021879">
    <property type="entry name" value="VC2046_fam"/>
</dbReference>
<organism evidence="1 2">
    <name type="scientific">Neiella marina</name>
    <dbReference type="NCBI Taxonomy" id="508461"/>
    <lineage>
        <taxon>Bacteria</taxon>
        <taxon>Pseudomonadati</taxon>
        <taxon>Pseudomonadota</taxon>
        <taxon>Gammaproteobacteria</taxon>
        <taxon>Alteromonadales</taxon>
        <taxon>Echinimonadaceae</taxon>
        <taxon>Neiella</taxon>
    </lineage>
</organism>
<dbReference type="RefSeq" id="WP_087505181.1">
    <property type="nucleotide sequence ID" value="NZ_BMDX01000005.1"/>
</dbReference>
<keyword evidence="2" id="KW-1185">Reference proteome</keyword>
<protein>
    <submittedName>
        <fullName evidence="1">Uncharacterized protein</fullName>
    </submittedName>
</protein>
<proteinExistence type="predicted"/>
<name>A0A8J2XNR0_9GAMM</name>
<evidence type="ECO:0000313" key="1">
    <source>
        <dbReference type="EMBL" id="GGA73938.1"/>
    </source>
</evidence>
<dbReference type="AlphaFoldDB" id="A0A8J2XNR0"/>
<dbReference type="EMBL" id="BMDX01000005">
    <property type="protein sequence ID" value="GGA73938.1"/>
    <property type="molecule type" value="Genomic_DNA"/>
</dbReference>
<sequence length="160" mass="17519">MLSQVERPPVSNEYDLGQSINVAAASGNSETFRLLLSMLSADVCDQPQFSRLPSDVKQPEDLRQVLQLADPQPFYDQHHPSYQSSLTNAFHAGGLTDVRLLDALKPEPLVAGSEESNPVHQIQALLSPWQQHKASGNQPECHPTDWQDADRALLAVAANG</sequence>
<dbReference type="Proteomes" id="UP000619743">
    <property type="component" value="Unassembled WGS sequence"/>
</dbReference>
<comment type="caution">
    <text evidence="1">The sequence shown here is derived from an EMBL/GenBank/DDBJ whole genome shotgun (WGS) entry which is preliminary data.</text>
</comment>